<organism evidence="1 2">
    <name type="scientific">Starkeya nomas</name>
    <dbReference type="NCBI Taxonomy" id="2666134"/>
    <lineage>
        <taxon>Bacteria</taxon>
        <taxon>Pseudomonadati</taxon>
        <taxon>Pseudomonadota</taxon>
        <taxon>Alphaproteobacteria</taxon>
        <taxon>Hyphomicrobiales</taxon>
        <taxon>Xanthobacteraceae</taxon>
        <taxon>Starkeya</taxon>
    </lineage>
</organism>
<dbReference type="InterPro" id="IPR021874">
    <property type="entry name" value="Phage_Mu_Gp27"/>
</dbReference>
<dbReference type="Pfam" id="PF11985">
    <property type="entry name" value="Phage_Mu_Gp27"/>
    <property type="match status" value="1"/>
</dbReference>
<protein>
    <recommendedName>
        <fullName evidence="3">DUF3486 family protein</fullName>
    </recommendedName>
</protein>
<evidence type="ECO:0008006" key="3">
    <source>
        <dbReference type="Google" id="ProtNLM"/>
    </source>
</evidence>
<name>A0A5S9R7H4_9HYPH</name>
<accession>A0A5S9R7H4</accession>
<evidence type="ECO:0000313" key="1">
    <source>
        <dbReference type="EMBL" id="CAA0130470.1"/>
    </source>
</evidence>
<gene>
    <name evidence="1" type="ORF">STARVERO_04330</name>
</gene>
<dbReference type="EMBL" id="CACSAS010000051">
    <property type="protein sequence ID" value="CAA0130470.1"/>
    <property type="molecule type" value="Genomic_DNA"/>
</dbReference>
<sequence length="183" mass="19756">MARLSKVDRLPAELRDLIGRLREGGHTIDEILGKLKELDADIGRSGLGEHLKKFDAMRERLHRSRAAAESIMSKLEEAGTDDRVARFNISSLHASVMELMATADGEGGLDPKSAKLLSETMRNLATAAKGDQDRIINLKKHLAAEAVKAAETAVGKATAAGGPVDPVALLEQIRQGIYGMYDE</sequence>
<dbReference type="RefSeq" id="WP_244617017.1">
    <property type="nucleotide sequence ID" value="NZ_CACSAS010000051.1"/>
</dbReference>
<evidence type="ECO:0000313" key="2">
    <source>
        <dbReference type="Proteomes" id="UP000433050"/>
    </source>
</evidence>
<dbReference type="AlphaFoldDB" id="A0A5S9R7H4"/>
<reference evidence="1 2" key="1">
    <citation type="submission" date="2019-12" db="EMBL/GenBank/DDBJ databases">
        <authorList>
            <person name="Reyes-Prieto M."/>
        </authorList>
    </citation>
    <scope>NUCLEOTIDE SEQUENCE [LARGE SCALE GENOMIC DNA]</scope>
    <source>
        <strain evidence="1">HF14-78462</strain>
    </source>
</reference>
<proteinExistence type="predicted"/>
<keyword evidence="2" id="KW-1185">Reference proteome</keyword>
<dbReference type="Proteomes" id="UP000433050">
    <property type="component" value="Unassembled WGS sequence"/>
</dbReference>